<comment type="caution">
    <text evidence="2">The sequence shown here is derived from an EMBL/GenBank/DDBJ whole genome shotgun (WGS) entry which is preliminary data.</text>
</comment>
<reference evidence="2" key="1">
    <citation type="submission" date="2020-10" db="EMBL/GenBank/DDBJ databases">
        <authorList>
            <person name="Han B."/>
            <person name="Lu T."/>
            <person name="Zhao Q."/>
            <person name="Huang X."/>
            <person name="Zhao Y."/>
        </authorList>
    </citation>
    <scope>NUCLEOTIDE SEQUENCE</scope>
</reference>
<keyword evidence="3" id="KW-1185">Reference proteome</keyword>
<feature type="compositionally biased region" description="Polar residues" evidence="1">
    <location>
        <begin position="288"/>
        <end position="311"/>
    </location>
</feature>
<dbReference type="GO" id="GO:0007142">
    <property type="term" value="P:male meiosis II"/>
    <property type="evidence" value="ECO:0007669"/>
    <property type="project" value="InterPro"/>
</dbReference>
<dbReference type="PANTHER" id="PTHR33318">
    <property type="entry name" value="ASPARTYL/GLUTAMYL-TRNA(ASN/GLN) AMIDOTRANSFERASE SUBUNIT"/>
    <property type="match status" value="1"/>
</dbReference>
<dbReference type="PANTHER" id="PTHR33318:SF4">
    <property type="entry name" value="OS04G0511700 PROTEIN"/>
    <property type="match status" value="1"/>
</dbReference>
<feature type="region of interest" description="Disordered" evidence="1">
    <location>
        <begin position="438"/>
        <end position="463"/>
    </location>
</feature>
<dbReference type="InterPro" id="IPR039300">
    <property type="entry name" value="JASON"/>
</dbReference>
<feature type="region of interest" description="Disordered" evidence="1">
    <location>
        <begin position="288"/>
        <end position="316"/>
    </location>
</feature>
<proteinExistence type="predicted"/>
<feature type="region of interest" description="Disordered" evidence="1">
    <location>
        <begin position="480"/>
        <end position="504"/>
    </location>
</feature>
<feature type="region of interest" description="Disordered" evidence="1">
    <location>
        <begin position="9"/>
        <end position="35"/>
    </location>
</feature>
<feature type="compositionally biased region" description="Basic residues" evidence="1">
    <location>
        <begin position="15"/>
        <end position="25"/>
    </location>
</feature>
<dbReference type="Proteomes" id="UP000604825">
    <property type="component" value="Unassembled WGS sequence"/>
</dbReference>
<dbReference type="OrthoDB" id="1925835at2759"/>
<dbReference type="AlphaFoldDB" id="A0A811QR84"/>
<evidence type="ECO:0000313" key="3">
    <source>
        <dbReference type="Proteomes" id="UP000604825"/>
    </source>
</evidence>
<sequence>MGCFLACFGGDADRRRRRRKSRRQSPARSPPRSIHVAVARETADVVVKEVSLPLRGAKPSTLAEAVEVPDETVAEAADVAVNDASLLSKEVKASTTPSAVAAADEAVTDASPVEELRDLSEQKVLEKQAAPSLSPVKCSPIVPAVVSPQDSVECSPVAAVVVSALDSDLREVNEHGSQSSGKKKVTFDMNVTTYENAVPPDQEEEPPEEDENYVQNIVVLPENHRYQNCFDSDDDVGDEYAEDDVYGDDSDEDEEDFLDCKIDLVDEEEIRTEENKQESHESLFSLSMSNDQQNDQEVVSPAPKSSGTSVEAESPLITTKKLRDRCQYVHPVLNPVQNLSQWKEVKSLKAQPVHDKMLDKENVSLVPHVGPSHYCNSASHTRMNPSMSSNKEISLDASLSTWLVSSENSTVDKVQSKSTCSNSSVNREERPILGALTVDDLKQSSAASSPQRSPRTNREGAPILGTVGSYWHCTEQNNEYCSSRSNSGTNGIPNSTSKYREDKRVNWHSTPFNVILDRPLKKTSA</sequence>
<evidence type="ECO:0000256" key="1">
    <source>
        <dbReference type="SAM" id="MobiDB-lite"/>
    </source>
</evidence>
<evidence type="ECO:0000313" key="2">
    <source>
        <dbReference type="EMBL" id="CAD6260307.1"/>
    </source>
</evidence>
<gene>
    <name evidence="2" type="ORF">NCGR_LOCUS43742</name>
</gene>
<dbReference type="EMBL" id="CAJGYO010000011">
    <property type="protein sequence ID" value="CAD6260307.1"/>
    <property type="molecule type" value="Genomic_DNA"/>
</dbReference>
<feature type="compositionally biased region" description="Polar residues" evidence="1">
    <location>
        <begin position="480"/>
        <end position="497"/>
    </location>
</feature>
<protein>
    <submittedName>
        <fullName evidence="2">Uncharacterized protein</fullName>
    </submittedName>
</protein>
<feature type="compositionally biased region" description="Low complexity" evidence="1">
    <location>
        <begin position="443"/>
        <end position="454"/>
    </location>
</feature>
<name>A0A811QR84_9POAL</name>
<feature type="region of interest" description="Disordered" evidence="1">
    <location>
        <begin position="225"/>
        <end position="255"/>
    </location>
</feature>
<organism evidence="2 3">
    <name type="scientific">Miscanthus lutarioriparius</name>
    <dbReference type="NCBI Taxonomy" id="422564"/>
    <lineage>
        <taxon>Eukaryota</taxon>
        <taxon>Viridiplantae</taxon>
        <taxon>Streptophyta</taxon>
        <taxon>Embryophyta</taxon>
        <taxon>Tracheophyta</taxon>
        <taxon>Spermatophyta</taxon>
        <taxon>Magnoliopsida</taxon>
        <taxon>Liliopsida</taxon>
        <taxon>Poales</taxon>
        <taxon>Poaceae</taxon>
        <taxon>PACMAD clade</taxon>
        <taxon>Panicoideae</taxon>
        <taxon>Andropogonodae</taxon>
        <taxon>Andropogoneae</taxon>
        <taxon>Saccharinae</taxon>
        <taxon>Miscanthus</taxon>
    </lineage>
</organism>
<feature type="compositionally biased region" description="Acidic residues" evidence="1">
    <location>
        <begin position="231"/>
        <end position="255"/>
    </location>
</feature>
<accession>A0A811QR84</accession>